<evidence type="ECO:0000256" key="6">
    <source>
        <dbReference type="ARBA" id="ARBA00023163"/>
    </source>
</evidence>
<dbReference type="CDD" id="cd08044">
    <property type="entry name" value="TAF5_NTD2"/>
    <property type="match status" value="1"/>
</dbReference>
<evidence type="ECO:0000256" key="2">
    <source>
        <dbReference type="ARBA" id="ARBA00009435"/>
    </source>
</evidence>
<dbReference type="Gene3D" id="2.130.10.10">
    <property type="entry name" value="YVTN repeat-like/Quinoprotein amine dehydrogenase"/>
    <property type="match status" value="2"/>
</dbReference>
<keyword evidence="6" id="KW-0804">Transcription</keyword>
<comment type="caution">
    <text evidence="11">The sequence shown here is derived from an EMBL/GenBank/DDBJ whole genome shotgun (WGS) entry which is preliminary data.</text>
</comment>
<accession>A0A232FFU3</accession>
<feature type="repeat" description="WD" evidence="8">
    <location>
        <begin position="477"/>
        <end position="511"/>
    </location>
</feature>
<keyword evidence="4" id="KW-0677">Repeat</keyword>
<keyword evidence="3 8" id="KW-0853">WD repeat</keyword>
<dbReference type="Gene3D" id="1.25.40.500">
    <property type="entry name" value="TFIID subunit TAF5, NTD2 domain"/>
    <property type="match status" value="1"/>
</dbReference>
<dbReference type="InterPro" id="IPR037264">
    <property type="entry name" value="TFIID_NTD2_sf"/>
</dbReference>
<keyword evidence="12" id="KW-1185">Reference proteome</keyword>
<feature type="repeat" description="WD" evidence="8">
    <location>
        <begin position="603"/>
        <end position="635"/>
    </location>
</feature>
<gene>
    <name evidence="11" type="ORF">TSAR_006530</name>
</gene>
<reference evidence="11 12" key="1">
    <citation type="journal article" date="2017" name="Curr. Biol.">
        <title>The Evolution of Venom by Co-option of Single-Copy Genes.</title>
        <authorList>
            <person name="Martinson E.O."/>
            <person name="Mrinalini"/>
            <person name="Kelkar Y.D."/>
            <person name="Chang C.H."/>
            <person name="Werren J.H."/>
        </authorList>
    </citation>
    <scope>NUCLEOTIDE SEQUENCE [LARGE SCALE GENOMIC DNA]</scope>
    <source>
        <strain evidence="11 12">Alberta</strain>
        <tissue evidence="11">Whole body</tissue>
    </source>
</reference>
<dbReference type="SMART" id="SM00320">
    <property type="entry name" value="WD40"/>
    <property type="match status" value="6"/>
</dbReference>
<evidence type="ECO:0000256" key="3">
    <source>
        <dbReference type="ARBA" id="ARBA00022574"/>
    </source>
</evidence>
<evidence type="ECO:0000256" key="7">
    <source>
        <dbReference type="ARBA" id="ARBA00023242"/>
    </source>
</evidence>
<sequence length="674" mass="75988">MRGARTGTRPVKQNYPSSSPPPRPLPDVSVNRSSSREGCCILQSKASRGRHQSAAIRVTPYAFHPRWRPMCSAFVVLQASVSRDTASPGPAVTCDQMKMKRCTKLDVINATVESYLKRRRYQDTDIFKKPERANCRSSEEMTLSVTAECGTSRDNSIVFSAISNDVVAADQAYQKLKHCINGLRNEKLRMELRGILYPVFCHLYLEMLHAGNRQAAVQFMRSYQGDFTSDTEKDFLDELSSVFSIQDIELRPLVNVFRTRKYKVDLSDEAHIILQKFLTKYGHVILMQVINTHVTVIKNLSDLYASVDENEEDSEKKADVMINGHVEQPCGTGVDREMRELQEAIRLIRNTAHQPLRIFTVNNAIENASCGIITPNMDKLAAGFSTAEIRLWGIGETVLTRPRFRNPSITLACDPSPSVEILDEDEIDEAGAVVLRGHSDVIHDMRFIPEPEILLSVSSDKDMRAWRLNDYTCAAVYSGHNYPIWCMDTSVFNLYIATGSHDRTAKLWSLDRTFPLRIYAGHFLDVNCVRFHPNTQYLATGSSDKTVRLWNKDDGNLLRVYVGAQSSIFSVAFSPDGKYLASAGDDKSITIWDLATNAVLTELKGHQDSVMNLDWSSDGEFIASSSLDGIVHLWSTQECIKTGNMYRFIESYVNCQSSDIRDELFKYIVSTLLQ</sequence>
<evidence type="ECO:0000256" key="5">
    <source>
        <dbReference type="ARBA" id="ARBA00023015"/>
    </source>
</evidence>
<dbReference type="PRINTS" id="PR00320">
    <property type="entry name" value="GPROTEINBRPT"/>
</dbReference>
<dbReference type="PANTHER" id="PTHR19879">
    <property type="entry name" value="TRANSCRIPTION INITIATION FACTOR TFIID"/>
    <property type="match status" value="1"/>
</dbReference>
<dbReference type="InterPro" id="IPR001680">
    <property type="entry name" value="WD40_rpt"/>
</dbReference>
<evidence type="ECO:0000259" key="10">
    <source>
        <dbReference type="Pfam" id="PF04494"/>
    </source>
</evidence>
<dbReference type="STRING" id="543379.A0A232FFU3"/>
<protein>
    <recommendedName>
        <fullName evidence="10">TFIID subunit TAF5 NTD2 domain-containing protein</fullName>
    </recommendedName>
</protein>
<evidence type="ECO:0000256" key="9">
    <source>
        <dbReference type="SAM" id="MobiDB-lite"/>
    </source>
</evidence>
<dbReference type="Pfam" id="PF04494">
    <property type="entry name" value="TFIID_NTD2"/>
    <property type="match status" value="1"/>
</dbReference>
<name>A0A232FFU3_9HYME</name>
<dbReference type="Pfam" id="PF00400">
    <property type="entry name" value="WD40"/>
    <property type="match status" value="5"/>
</dbReference>
<dbReference type="PROSITE" id="PS50082">
    <property type="entry name" value="WD_REPEATS_2"/>
    <property type="match status" value="5"/>
</dbReference>
<proteinExistence type="inferred from homology"/>
<comment type="subcellular location">
    <subcellularLocation>
        <location evidence="1">Nucleus</location>
    </subcellularLocation>
</comment>
<dbReference type="SUPFAM" id="SSF50978">
    <property type="entry name" value="WD40 repeat-like"/>
    <property type="match status" value="1"/>
</dbReference>
<dbReference type="PROSITE" id="PS00678">
    <property type="entry name" value="WD_REPEATS_1"/>
    <property type="match status" value="1"/>
</dbReference>
<dbReference type="AlphaFoldDB" id="A0A232FFU3"/>
<dbReference type="SUPFAM" id="SSF160897">
    <property type="entry name" value="Taf5 N-terminal domain-like"/>
    <property type="match status" value="1"/>
</dbReference>
<comment type="similarity">
    <text evidence="2">Belongs to the WD repeat TAF5 family.</text>
</comment>
<evidence type="ECO:0000256" key="4">
    <source>
        <dbReference type="ARBA" id="ARBA00022737"/>
    </source>
</evidence>
<dbReference type="InterPro" id="IPR015943">
    <property type="entry name" value="WD40/YVTN_repeat-like_dom_sf"/>
</dbReference>
<keyword evidence="5" id="KW-0805">Transcription regulation</keyword>
<dbReference type="OrthoDB" id="10266330at2759"/>
<evidence type="ECO:0000256" key="8">
    <source>
        <dbReference type="PROSITE-ProRule" id="PRU00221"/>
    </source>
</evidence>
<feature type="repeat" description="WD" evidence="8">
    <location>
        <begin position="435"/>
        <end position="476"/>
    </location>
</feature>
<dbReference type="InterPro" id="IPR007582">
    <property type="entry name" value="TFIID_NTD2"/>
</dbReference>
<dbReference type="InterPro" id="IPR019775">
    <property type="entry name" value="WD40_repeat_CS"/>
</dbReference>
<dbReference type="PANTHER" id="PTHR19879:SF5">
    <property type="entry name" value="WD REPEAT-CONTAINING PROTEIN 55 HOMOLOG"/>
    <property type="match status" value="1"/>
</dbReference>
<dbReference type="PROSITE" id="PS50294">
    <property type="entry name" value="WD_REPEATS_REGION"/>
    <property type="match status" value="5"/>
</dbReference>
<dbReference type="EMBL" id="NNAY01000306">
    <property type="protein sequence ID" value="OXU29328.1"/>
    <property type="molecule type" value="Genomic_DNA"/>
</dbReference>
<keyword evidence="7" id="KW-0539">Nucleus</keyword>
<feature type="repeat" description="WD" evidence="8">
    <location>
        <begin position="519"/>
        <end position="560"/>
    </location>
</feature>
<feature type="domain" description="TFIID subunit TAF5 NTD2" evidence="10">
    <location>
        <begin position="168"/>
        <end position="294"/>
    </location>
</feature>
<evidence type="ECO:0000256" key="1">
    <source>
        <dbReference type="ARBA" id="ARBA00004123"/>
    </source>
</evidence>
<feature type="repeat" description="WD" evidence="8">
    <location>
        <begin position="561"/>
        <end position="602"/>
    </location>
</feature>
<evidence type="ECO:0000313" key="11">
    <source>
        <dbReference type="EMBL" id="OXU29328.1"/>
    </source>
</evidence>
<dbReference type="InterPro" id="IPR020472">
    <property type="entry name" value="WD40_PAC1"/>
</dbReference>
<dbReference type="InterPro" id="IPR036322">
    <property type="entry name" value="WD40_repeat_dom_sf"/>
</dbReference>
<dbReference type="CDD" id="cd00200">
    <property type="entry name" value="WD40"/>
    <property type="match status" value="1"/>
</dbReference>
<feature type="region of interest" description="Disordered" evidence="9">
    <location>
        <begin position="1"/>
        <end position="35"/>
    </location>
</feature>
<organism evidence="11 12">
    <name type="scientific">Trichomalopsis sarcophagae</name>
    <dbReference type="NCBI Taxonomy" id="543379"/>
    <lineage>
        <taxon>Eukaryota</taxon>
        <taxon>Metazoa</taxon>
        <taxon>Ecdysozoa</taxon>
        <taxon>Arthropoda</taxon>
        <taxon>Hexapoda</taxon>
        <taxon>Insecta</taxon>
        <taxon>Pterygota</taxon>
        <taxon>Neoptera</taxon>
        <taxon>Endopterygota</taxon>
        <taxon>Hymenoptera</taxon>
        <taxon>Apocrita</taxon>
        <taxon>Proctotrupomorpha</taxon>
        <taxon>Chalcidoidea</taxon>
        <taxon>Pteromalidae</taxon>
        <taxon>Pteromalinae</taxon>
        <taxon>Trichomalopsis</taxon>
    </lineage>
</organism>
<dbReference type="GO" id="GO:0005634">
    <property type="term" value="C:nucleus"/>
    <property type="evidence" value="ECO:0007669"/>
    <property type="project" value="UniProtKB-SubCell"/>
</dbReference>
<evidence type="ECO:0000313" key="12">
    <source>
        <dbReference type="Proteomes" id="UP000215335"/>
    </source>
</evidence>
<dbReference type="Proteomes" id="UP000215335">
    <property type="component" value="Unassembled WGS sequence"/>
</dbReference>